<reference evidence="3" key="1">
    <citation type="submission" date="2024-02" db="UniProtKB">
        <authorList>
            <consortium name="WormBaseParasite"/>
        </authorList>
    </citation>
    <scope>IDENTIFICATION</scope>
</reference>
<evidence type="ECO:0000256" key="1">
    <source>
        <dbReference type="SAM" id="Coils"/>
    </source>
</evidence>
<sequence length="237" mass="26692">MVSTDLLGVSLERLLETNLLVLQEMKTLRRDVNQLRNEVDGIKQFLNGIQFEISRDLSIQSESVAMTNSHQAHPNSDHQSATMQRVNHSVPITIDSTLYKPPNFHSSLSSHLTGRPPIVLTPTLDTCPVGRSTLARSYTISPNDKHFNFSIVSSNHSQESGVLPSTRSISFTESEQSTQCGSIFETEPPALASFTRNPFPLRKWRHVTSLASAKMENEQRFNIENKSTMMKKYKKMC</sequence>
<keyword evidence="2" id="KW-1185">Reference proteome</keyword>
<accession>A0AAF3F6E7</accession>
<name>A0AAF3F6E7_9BILA</name>
<evidence type="ECO:0000313" key="3">
    <source>
        <dbReference type="WBParaSite" id="MBELARI_LOCUS21317"/>
    </source>
</evidence>
<keyword evidence="1" id="KW-0175">Coiled coil</keyword>
<dbReference type="WBParaSite" id="MBELARI_LOCUS21317">
    <property type="protein sequence ID" value="MBELARI_LOCUS21317"/>
    <property type="gene ID" value="MBELARI_LOCUS21317"/>
</dbReference>
<organism evidence="2 3">
    <name type="scientific">Mesorhabditis belari</name>
    <dbReference type="NCBI Taxonomy" id="2138241"/>
    <lineage>
        <taxon>Eukaryota</taxon>
        <taxon>Metazoa</taxon>
        <taxon>Ecdysozoa</taxon>
        <taxon>Nematoda</taxon>
        <taxon>Chromadorea</taxon>
        <taxon>Rhabditida</taxon>
        <taxon>Rhabditina</taxon>
        <taxon>Rhabditomorpha</taxon>
        <taxon>Rhabditoidea</taxon>
        <taxon>Rhabditidae</taxon>
        <taxon>Mesorhabditinae</taxon>
        <taxon>Mesorhabditis</taxon>
    </lineage>
</organism>
<evidence type="ECO:0000313" key="2">
    <source>
        <dbReference type="Proteomes" id="UP000887575"/>
    </source>
</evidence>
<dbReference type="AlphaFoldDB" id="A0AAF3F6E7"/>
<dbReference type="Proteomes" id="UP000887575">
    <property type="component" value="Unassembled WGS sequence"/>
</dbReference>
<protein>
    <submittedName>
        <fullName evidence="3">Uncharacterized protein</fullName>
    </submittedName>
</protein>
<proteinExistence type="predicted"/>
<feature type="coiled-coil region" evidence="1">
    <location>
        <begin position="18"/>
        <end position="45"/>
    </location>
</feature>